<dbReference type="AlphaFoldDB" id="A0A2W5PCV4"/>
<evidence type="ECO:0000256" key="1">
    <source>
        <dbReference type="SAM" id="MobiDB-lite"/>
    </source>
</evidence>
<evidence type="ECO:0000313" key="4">
    <source>
        <dbReference type="Proteomes" id="UP000249135"/>
    </source>
</evidence>
<keyword evidence="2" id="KW-0472">Membrane</keyword>
<evidence type="ECO:0000313" key="3">
    <source>
        <dbReference type="EMBL" id="PZQ63671.1"/>
    </source>
</evidence>
<name>A0A2W5PCV4_VARPD</name>
<gene>
    <name evidence="3" type="ORF">DI563_27545</name>
</gene>
<feature type="transmembrane region" description="Helical" evidence="2">
    <location>
        <begin position="6"/>
        <end position="34"/>
    </location>
</feature>
<feature type="region of interest" description="Disordered" evidence="1">
    <location>
        <begin position="77"/>
        <end position="117"/>
    </location>
</feature>
<reference evidence="3 4" key="1">
    <citation type="submission" date="2017-08" db="EMBL/GenBank/DDBJ databases">
        <title>Infants hospitalized years apart are colonized by the same room-sourced microbial strains.</title>
        <authorList>
            <person name="Brooks B."/>
            <person name="Olm M.R."/>
            <person name="Firek B.A."/>
            <person name="Baker R."/>
            <person name="Thomas B.C."/>
            <person name="Morowitz M.J."/>
            <person name="Banfield J.F."/>
        </authorList>
    </citation>
    <scope>NUCLEOTIDE SEQUENCE [LARGE SCALE GENOMIC DNA]</scope>
    <source>
        <strain evidence="3">S2_005_003_R2_41</strain>
    </source>
</reference>
<keyword evidence="2" id="KW-1133">Transmembrane helix</keyword>
<keyword evidence="2" id="KW-0812">Transmembrane</keyword>
<proteinExistence type="predicted"/>
<accession>A0A2W5PCV4</accession>
<dbReference type="Proteomes" id="UP000249135">
    <property type="component" value="Unassembled WGS sequence"/>
</dbReference>
<protein>
    <submittedName>
        <fullName evidence="3">Uncharacterized protein</fullName>
    </submittedName>
</protein>
<feature type="compositionally biased region" description="Basic and acidic residues" evidence="1">
    <location>
        <begin position="101"/>
        <end position="110"/>
    </location>
</feature>
<comment type="caution">
    <text evidence="3">The sequence shown here is derived from an EMBL/GenBank/DDBJ whole genome shotgun (WGS) entry which is preliminary data.</text>
</comment>
<sequence>MFSFLIRVILLFMGLLFAAGLAMAALVMVALWMVRAGWARLTGKPLTPWTAMFVNQFDPRAGFERFRAAAARQGGPSAADVTSARARGESVRSPVANIGSGRDDVTDVRARPIAGQD</sequence>
<organism evidence="3 4">
    <name type="scientific">Variovorax paradoxus</name>
    <dbReference type="NCBI Taxonomy" id="34073"/>
    <lineage>
        <taxon>Bacteria</taxon>
        <taxon>Pseudomonadati</taxon>
        <taxon>Pseudomonadota</taxon>
        <taxon>Betaproteobacteria</taxon>
        <taxon>Burkholderiales</taxon>
        <taxon>Comamonadaceae</taxon>
        <taxon>Variovorax</taxon>
    </lineage>
</organism>
<evidence type="ECO:0000256" key="2">
    <source>
        <dbReference type="SAM" id="Phobius"/>
    </source>
</evidence>
<dbReference type="EMBL" id="QFPP01000587">
    <property type="protein sequence ID" value="PZQ63671.1"/>
    <property type="molecule type" value="Genomic_DNA"/>
</dbReference>